<evidence type="ECO:0000313" key="3">
    <source>
        <dbReference type="Proteomes" id="UP000570517"/>
    </source>
</evidence>
<organism evidence="2 3">
    <name type="scientific">Mycolicibacterium hippocampi</name>
    <dbReference type="NCBI Taxonomy" id="659824"/>
    <lineage>
        <taxon>Bacteria</taxon>
        <taxon>Bacillati</taxon>
        <taxon>Actinomycetota</taxon>
        <taxon>Actinomycetes</taxon>
        <taxon>Mycobacteriales</taxon>
        <taxon>Mycobacteriaceae</taxon>
        <taxon>Mycolicibacterium</taxon>
    </lineage>
</organism>
<dbReference type="Proteomes" id="UP000570517">
    <property type="component" value="Unassembled WGS sequence"/>
</dbReference>
<dbReference type="EMBL" id="JABFYL010000004">
    <property type="protein sequence ID" value="NVN48400.1"/>
    <property type="molecule type" value="Genomic_DNA"/>
</dbReference>
<gene>
    <name evidence="2" type="ORF">HLY00_2775</name>
</gene>
<sequence>MAYDVDLADRVRELLAAERGVEEKLMFGGLAFLVNGNMSVAVSSSGGIMVRVPPEETERLLARTYVEPMIMAGRPTRGWVRVLADGITTKRQLLPWVTRGVGFAKSLPPK</sequence>
<feature type="domain" description="TfoX N-terminal" evidence="1">
    <location>
        <begin position="13"/>
        <end position="103"/>
    </location>
</feature>
<dbReference type="AlphaFoldDB" id="A0A850PJP2"/>
<dbReference type="RefSeq" id="WP_178356870.1">
    <property type="nucleotide sequence ID" value="NZ_JABFYL010000004.1"/>
</dbReference>
<name>A0A850PJP2_9MYCO</name>
<keyword evidence="3" id="KW-1185">Reference proteome</keyword>
<proteinExistence type="predicted"/>
<comment type="caution">
    <text evidence="2">The sequence shown here is derived from an EMBL/GenBank/DDBJ whole genome shotgun (WGS) entry which is preliminary data.</text>
</comment>
<evidence type="ECO:0000313" key="2">
    <source>
        <dbReference type="EMBL" id="NVN48400.1"/>
    </source>
</evidence>
<dbReference type="SUPFAM" id="SSF159894">
    <property type="entry name" value="YgaC/TfoX-N like"/>
    <property type="match status" value="1"/>
</dbReference>
<protein>
    <recommendedName>
        <fullName evidence="1">TfoX N-terminal domain-containing protein</fullName>
    </recommendedName>
</protein>
<dbReference type="Pfam" id="PF04993">
    <property type="entry name" value="TfoX_N"/>
    <property type="match status" value="1"/>
</dbReference>
<reference evidence="2 3" key="1">
    <citation type="submission" date="2020-05" db="EMBL/GenBank/DDBJ databases">
        <title>Draft genome sequence of Mycobacterium hippocampi DL, isolated from European seabass, Dicentrarchus labrax, reared in fish farms.</title>
        <authorList>
            <person name="Stathopoulou P."/>
            <person name="Asimakis E."/>
            <person name="Tzokas K."/>
            <person name="Batargias C."/>
            <person name="Tsiamis G."/>
        </authorList>
    </citation>
    <scope>NUCLEOTIDE SEQUENCE [LARGE SCALE GENOMIC DNA]</scope>
    <source>
        <strain evidence="2 3">DL</strain>
    </source>
</reference>
<accession>A0A850PJP2</accession>
<evidence type="ECO:0000259" key="1">
    <source>
        <dbReference type="Pfam" id="PF04993"/>
    </source>
</evidence>
<dbReference type="InterPro" id="IPR007076">
    <property type="entry name" value="TfoX_N"/>
</dbReference>
<dbReference type="Gene3D" id="3.30.1460.30">
    <property type="entry name" value="YgaC/TfoX-N like chaperone"/>
    <property type="match status" value="1"/>
</dbReference>